<comment type="subcellular location">
    <subcellularLocation>
        <location evidence="1">Endomembrane system</location>
        <topology evidence="1">Multi-pass membrane protein</topology>
    </subcellularLocation>
</comment>
<reference evidence="12" key="5">
    <citation type="submission" date="2015-06" db="UniProtKB">
        <authorList>
            <consortium name="EnsemblFungi"/>
        </authorList>
    </citation>
    <scope>IDENTIFICATION</scope>
    <source>
        <strain evidence="12">ATCC 64411</strain>
    </source>
</reference>
<keyword evidence="7 9" id="KW-0472">Membrane</keyword>
<feature type="transmembrane region" description="Helical" evidence="9">
    <location>
        <begin position="654"/>
        <end position="675"/>
    </location>
</feature>
<feature type="transmembrane region" description="Helical" evidence="9">
    <location>
        <begin position="282"/>
        <end position="300"/>
    </location>
</feature>
<reference evidence="11" key="1">
    <citation type="submission" date="2010-05" db="EMBL/GenBank/DDBJ databases">
        <title>The Genome Sequence of Magnaporthe poae strain ATCC 64411.</title>
        <authorList>
            <consortium name="The Broad Institute Genome Sequencing Platform"/>
            <consortium name="Broad Institute Genome Sequencing Center for Infectious Disease"/>
            <person name="Ma L.-J."/>
            <person name="Dead R."/>
            <person name="Young S."/>
            <person name="Zeng Q."/>
            <person name="Koehrsen M."/>
            <person name="Alvarado L."/>
            <person name="Berlin A."/>
            <person name="Chapman S.B."/>
            <person name="Chen Z."/>
            <person name="Freedman E."/>
            <person name="Gellesch M."/>
            <person name="Goldberg J."/>
            <person name="Griggs A."/>
            <person name="Gujja S."/>
            <person name="Heilman E.R."/>
            <person name="Heiman D."/>
            <person name="Hepburn T."/>
            <person name="Howarth C."/>
            <person name="Jen D."/>
            <person name="Larson L."/>
            <person name="Mehta T."/>
            <person name="Neiman D."/>
            <person name="Pearson M."/>
            <person name="Roberts A."/>
            <person name="Saif S."/>
            <person name="Shea T."/>
            <person name="Shenoy N."/>
            <person name="Sisk P."/>
            <person name="Stolte C."/>
            <person name="Sykes S."/>
            <person name="Walk T."/>
            <person name="White J."/>
            <person name="Yandava C."/>
            <person name="Haas B."/>
            <person name="Nusbaum C."/>
            <person name="Birren B."/>
        </authorList>
    </citation>
    <scope>NUCLEOTIDE SEQUENCE</scope>
    <source>
        <strain evidence="11">ATCC 64411</strain>
    </source>
</reference>
<feature type="transmembrane region" description="Helical" evidence="9">
    <location>
        <begin position="592"/>
        <end position="615"/>
    </location>
</feature>
<dbReference type="PANTHER" id="PTHR31503:SF18">
    <property type="entry name" value="CA(2+)_H(+) EXCHANGER, PUTATIVE (EUROFUNG)-RELATED"/>
    <property type="match status" value="1"/>
</dbReference>
<dbReference type="AlphaFoldDB" id="A0A0C4DL04"/>
<feature type="domain" description="Sodium/calcium exchanger membrane region" evidence="10">
    <location>
        <begin position="147"/>
        <end position="302"/>
    </location>
</feature>
<evidence type="ECO:0000256" key="2">
    <source>
        <dbReference type="ARBA" id="ARBA00008170"/>
    </source>
</evidence>
<keyword evidence="5 9" id="KW-1133">Transmembrane helix</keyword>
<feature type="region of interest" description="Disordered" evidence="8">
    <location>
        <begin position="1"/>
        <end position="96"/>
    </location>
</feature>
<organism evidence="12 13">
    <name type="scientific">Magnaporthiopsis poae (strain ATCC 64411 / 73-15)</name>
    <name type="common">Kentucky bluegrass fungus</name>
    <name type="synonym">Magnaporthe poae</name>
    <dbReference type="NCBI Taxonomy" id="644358"/>
    <lineage>
        <taxon>Eukaryota</taxon>
        <taxon>Fungi</taxon>
        <taxon>Dikarya</taxon>
        <taxon>Ascomycota</taxon>
        <taxon>Pezizomycotina</taxon>
        <taxon>Sordariomycetes</taxon>
        <taxon>Sordariomycetidae</taxon>
        <taxon>Magnaporthales</taxon>
        <taxon>Magnaporthaceae</taxon>
        <taxon>Magnaporthiopsis</taxon>
    </lineage>
</organism>
<evidence type="ECO:0000256" key="4">
    <source>
        <dbReference type="ARBA" id="ARBA00022692"/>
    </source>
</evidence>
<dbReference type="FunFam" id="1.20.1420.30:FF:000011">
    <property type="entry name" value="Vacuolar calcium ion transporter"/>
    <property type="match status" value="1"/>
</dbReference>
<keyword evidence="6" id="KW-0406">Ion transport</keyword>
<feature type="transmembrane region" description="Helical" evidence="9">
    <location>
        <begin position="622"/>
        <end position="648"/>
    </location>
</feature>
<evidence type="ECO:0000313" key="11">
    <source>
        <dbReference type="EMBL" id="KLU81346.1"/>
    </source>
</evidence>
<dbReference type="OMA" id="TQTMACL"/>
<dbReference type="GO" id="GO:0000329">
    <property type="term" value="C:fungal-type vacuole membrane"/>
    <property type="evidence" value="ECO:0007669"/>
    <property type="project" value="TreeGrafter"/>
</dbReference>
<comment type="similarity">
    <text evidence="2">Belongs to the Ca(2+):cation antiporter (CaCA) (TC 2.A.19) family.</text>
</comment>
<feature type="transmembrane region" description="Helical" evidence="9">
    <location>
        <begin position="104"/>
        <end position="127"/>
    </location>
</feature>
<dbReference type="InterPro" id="IPR004713">
    <property type="entry name" value="CaH_exchang"/>
</dbReference>
<dbReference type="InterPro" id="IPR004837">
    <property type="entry name" value="NaCa_Exmemb"/>
</dbReference>
<dbReference type="EnsemblFungi" id="MAPG_00436T0">
    <property type="protein sequence ID" value="MAPG_00436T0"/>
    <property type="gene ID" value="MAPG_00436"/>
</dbReference>
<sequence length="716" mass="75891">MKELLASPAAGSGNAHTIFPLASETPASPQGSRSFSDHAGHAHRPQPLSLSTSQVPLTPGDSEYASSPPPFGARPQDEATKDIISPSGPSVDKAQSTAKTPNSLLAGLAFTIKAIMVSSYVNVLLIFVPVGIALGTARHSGVAIRPTLIFCLNSVAIIPLANLLSFATETMAARRGPAVGALMNVTFGNAVELIIFVIALVKDEIRIVQASLLGSILANLLLILGMCFLLGGLRFREQVYNPTVTQTMACLLSLSVISLVLPTAFHASFQDHTLAKKQDLKISRMTSIVLLVVYVLYLVFQLKTHAYLYRSLPQAMIDREAQPGPVAAFLHESHDRDSGDWASDHSWINRTESVHSRKAKSRRVLMRLVGCKRKRSTASSTGFIPAAARTPTLDSPLSTAFTVVPSPSGPWPASVAAAKQEPSTPVQRRSFSKFDLGGEGRFRTVSASKPKPRLRDSLGRSLAPGLFLDQQAANTRLSVDCPRSPVRVGVRRPVSLPGRLSQTYCSMCEKLHPSACPPPAAGVAACRGHVRAGSDNATLAGSSVDVGHHMSTRAAVVLLLVSTALVAYCAELMVGAISDMLAMPTSPVGEAFIGLIVLPIVGNAAEHVTAITVALKNKLDLAIAVSIGSSIQIALFVTPFVVILGWTLDRGMTLRFTLFETVCLFLAAFIVNFLVLDGRSNYLEGALLLAAYIIIAVVAFYYPAAADSAAAAGGDH</sequence>
<evidence type="ECO:0000256" key="1">
    <source>
        <dbReference type="ARBA" id="ARBA00004127"/>
    </source>
</evidence>
<reference evidence="11" key="3">
    <citation type="submission" date="2011-03" db="EMBL/GenBank/DDBJ databases">
        <title>Annotation of Magnaporthe poae ATCC 64411.</title>
        <authorList>
            <person name="Ma L.-J."/>
            <person name="Dead R."/>
            <person name="Young S.K."/>
            <person name="Zeng Q."/>
            <person name="Gargeya S."/>
            <person name="Fitzgerald M."/>
            <person name="Haas B."/>
            <person name="Abouelleil A."/>
            <person name="Alvarado L."/>
            <person name="Arachchi H.M."/>
            <person name="Berlin A."/>
            <person name="Brown A."/>
            <person name="Chapman S.B."/>
            <person name="Chen Z."/>
            <person name="Dunbar C."/>
            <person name="Freedman E."/>
            <person name="Gearin G."/>
            <person name="Gellesch M."/>
            <person name="Goldberg J."/>
            <person name="Griggs A."/>
            <person name="Gujja S."/>
            <person name="Heiman D."/>
            <person name="Howarth C."/>
            <person name="Larson L."/>
            <person name="Lui A."/>
            <person name="MacDonald P.J.P."/>
            <person name="Mehta T."/>
            <person name="Montmayeur A."/>
            <person name="Murphy C."/>
            <person name="Neiman D."/>
            <person name="Pearson M."/>
            <person name="Priest M."/>
            <person name="Roberts A."/>
            <person name="Saif S."/>
            <person name="Shea T."/>
            <person name="Shenoy N."/>
            <person name="Sisk P."/>
            <person name="Stolte C."/>
            <person name="Sykes S."/>
            <person name="Yandava C."/>
            <person name="Wortman J."/>
            <person name="Nusbaum C."/>
            <person name="Birren B."/>
        </authorList>
    </citation>
    <scope>NUCLEOTIDE SEQUENCE</scope>
    <source>
        <strain evidence="11">ATCC 64411</strain>
    </source>
</reference>
<accession>A0A0C4DL04</accession>
<dbReference type="GO" id="GO:0012505">
    <property type="term" value="C:endomembrane system"/>
    <property type="evidence" value="ECO:0007669"/>
    <property type="project" value="UniProtKB-SubCell"/>
</dbReference>
<dbReference type="OrthoDB" id="1699231at2759"/>
<dbReference type="Pfam" id="PF01699">
    <property type="entry name" value="Na_Ca_ex"/>
    <property type="match status" value="2"/>
</dbReference>
<name>A0A0C4DL04_MAGP6</name>
<keyword evidence="4 9" id="KW-0812">Transmembrane</keyword>
<dbReference type="GO" id="GO:0006874">
    <property type="term" value="P:intracellular calcium ion homeostasis"/>
    <property type="evidence" value="ECO:0007669"/>
    <property type="project" value="TreeGrafter"/>
</dbReference>
<evidence type="ECO:0000256" key="8">
    <source>
        <dbReference type="SAM" id="MobiDB-lite"/>
    </source>
</evidence>
<feature type="transmembrane region" description="Helical" evidence="9">
    <location>
        <begin position="147"/>
        <end position="167"/>
    </location>
</feature>
<dbReference type="EMBL" id="ADBL01000102">
    <property type="status" value="NOT_ANNOTATED_CDS"/>
    <property type="molecule type" value="Genomic_DNA"/>
</dbReference>
<dbReference type="PANTHER" id="PTHR31503">
    <property type="entry name" value="VACUOLAR CALCIUM ION TRANSPORTER"/>
    <property type="match status" value="1"/>
</dbReference>
<feature type="transmembrane region" description="Helical" evidence="9">
    <location>
        <begin position="556"/>
        <end position="577"/>
    </location>
</feature>
<gene>
    <name evidence="11" type="ORF">MAPG_00436</name>
</gene>
<feature type="transmembrane region" description="Helical" evidence="9">
    <location>
        <begin position="682"/>
        <end position="702"/>
    </location>
</feature>
<feature type="domain" description="Sodium/calcium exchanger membrane region" evidence="10">
    <location>
        <begin position="555"/>
        <end position="700"/>
    </location>
</feature>
<feature type="transmembrane region" description="Helical" evidence="9">
    <location>
        <begin position="207"/>
        <end position="231"/>
    </location>
</feature>
<evidence type="ECO:0000259" key="10">
    <source>
        <dbReference type="Pfam" id="PF01699"/>
    </source>
</evidence>
<protein>
    <submittedName>
        <fullName evidence="11">Calcium/proton exchanger</fullName>
    </submittedName>
</protein>
<evidence type="ECO:0000313" key="12">
    <source>
        <dbReference type="EnsemblFungi" id="MAPG_00436T0"/>
    </source>
</evidence>
<dbReference type="STRING" id="644358.A0A0C4DL04"/>
<evidence type="ECO:0000313" key="13">
    <source>
        <dbReference type="Proteomes" id="UP000011715"/>
    </source>
</evidence>
<dbReference type="Gene3D" id="1.20.1420.30">
    <property type="entry name" value="NCX, central ion-binding region"/>
    <property type="match status" value="2"/>
</dbReference>
<evidence type="ECO:0000256" key="3">
    <source>
        <dbReference type="ARBA" id="ARBA00022448"/>
    </source>
</evidence>
<reference evidence="12" key="4">
    <citation type="journal article" date="2015" name="G3 (Bethesda)">
        <title>Genome sequences of three phytopathogenic species of the Magnaporthaceae family of fungi.</title>
        <authorList>
            <person name="Okagaki L.H."/>
            <person name="Nunes C.C."/>
            <person name="Sailsbery J."/>
            <person name="Clay B."/>
            <person name="Brown D."/>
            <person name="John T."/>
            <person name="Oh Y."/>
            <person name="Young N."/>
            <person name="Fitzgerald M."/>
            <person name="Haas B.J."/>
            <person name="Zeng Q."/>
            <person name="Young S."/>
            <person name="Adiconis X."/>
            <person name="Fan L."/>
            <person name="Levin J.Z."/>
            <person name="Mitchell T.K."/>
            <person name="Okubara P.A."/>
            <person name="Farman M.L."/>
            <person name="Kohn L.M."/>
            <person name="Birren B."/>
            <person name="Ma L.-J."/>
            <person name="Dean R.A."/>
        </authorList>
    </citation>
    <scope>NUCLEOTIDE SEQUENCE</scope>
    <source>
        <strain evidence="12">ATCC 64411 / 73-15</strain>
    </source>
</reference>
<feature type="compositionally biased region" description="Polar residues" evidence="8">
    <location>
        <begin position="25"/>
        <end position="34"/>
    </location>
</feature>
<evidence type="ECO:0000256" key="6">
    <source>
        <dbReference type="ARBA" id="ARBA00023065"/>
    </source>
</evidence>
<evidence type="ECO:0000256" key="5">
    <source>
        <dbReference type="ARBA" id="ARBA00022989"/>
    </source>
</evidence>
<evidence type="ECO:0000256" key="9">
    <source>
        <dbReference type="SAM" id="Phobius"/>
    </source>
</evidence>
<dbReference type="GO" id="GO:0015369">
    <property type="term" value="F:calcium:proton antiporter activity"/>
    <property type="evidence" value="ECO:0007669"/>
    <property type="project" value="UniProtKB-ARBA"/>
</dbReference>
<dbReference type="Proteomes" id="UP000011715">
    <property type="component" value="Unassembled WGS sequence"/>
</dbReference>
<dbReference type="VEuPathDB" id="FungiDB:MAPG_00436"/>
<evidence type="ECO:0000256" key="7">
    <source>
        <dbReference type="ARBA" id="ARBA00023136"/>
    </source>
</evidence>
<feature type="transmembrane region" description="Helical" evidence="9">
    <location>
        <begin position="179"/>
        <end position="201"/>
    </location>
</feature>
<feature type="region of interest" description="Disordered" evidence="8">
    <location>
        <begin position="412"/>
        <end position="432"/>
    </location>
</feature>
<dbReference type="InterPro" id="IPR044880">
    <property type="entry name" value="NCX_ion-bd_dom_sf"/>
</dbReference>
<dbReference type="EMBL" id="GL876966">
    <property type="protein sequence ID" value="KLU81346.1"/>
    <property type="molecule type" value="Genomic_DNA"/>
</dbReference>
<reference evidence="13" key="2">
    <citation type="submission" date="2010-05" db="EMBL/GenBank/DDBJ databases">
        <title>The genome sequence of Magnaporthe poae strain ATCC 64411.</title>
        <authorList>
            <person name="Ma L.-J."/>
            <person name="Dead R."/>
            <person name="Young S."/>
            <person name="Zeng Q."/>
            <person name="Koehrsen M."/>
            <person name="Alvarado L."/>
            <person name="Berlin A."/>
            <person name="Chapman S.B."/>
            <person name="Chen Z."/>
            <person name="Freedman E."/>
            <person name="Gellesch M."/>
            <person name="Goldberg J."/>
            <person name="Griggs A."/>
            <person name="Gujja S."/>
            <person name="Heilman E.R."/>
            <person name="Heiman D."/>
            <person name="Hepburn T."/>
            <person name="Howarth C."/>
            <person name="Jen D."/>
            <person name="Larson L."/>
            <person name="Mehta T."/>
            <person name="Neiman D."/>
            <person name="Pearson M."/>
            <person name="Roberts A."/>
            <person name="Saif S."/>
            <person name="Shea T."/>
            <person name="Shenoy N."/>
            <person name="Sisk P."/>
            <person name="Stolte C."/>
            <person name="Sykes S."/>
            <person name="Walk T."/>
            <person name="White J."/>
            <person name="Yandava C."/>
            <person name="Haas B."/>
            <person name="Nusbaum C."/>
            <person name="Birren B."/>
        </authorList>
    </citation>
    <scope>NUCLEOTIDE SEQUENCE [LARGE SCALE GENOMIC DNA]</scope>
    <source>
        <strain evidence="13">ATCC 64411 / 73-15</strain>
    </source>
</reference>
<dbReference type="eggNOG" id="KOG1397">
    <property type="taxonomic scope" value="Eukaryota"/>
</dbReference>
<keyword evidence="3" id="KW-0813">Transport</keyword>
<keyword evidence="13" id="KW-1185">Reference proteome</keyword>
<dbReference type="FunFam" id="1.20.1420.30:FF:000016">
    <property type="entry name" value="Membrane bound cation transporter"/>
    <property type="match status" value="1"/>
</dbReference>
<proteinExistence type="inferred from homology"/>
<feature type="transmembrane region" description="Helical" evidence="9">
    <location>
        <begin position="243"/>
        <end position="262"/>
    </location>
</feature>